<organism evidence="1 2">
    <name type="scientific">Sphagnum jensenii</name>
    <dbReference type="NCBI Taxonomy" id="128206"/>
    <lineage>
        <taxon>Eukaryota</taxon>
        <taxon>Viridiplantae</taxon>
        <taxon>Streptophyta</taxon>
        <taxon>Embryophyta</taxon>
        <taxon>Bryophyta</taxon>
        <taxon>Sphagnophytina</taxon>
        <taxon>Sphagnopsida</taxon>
        <taxon>Sphagnales</taxon>
        <taxon>Sphagnaceae</taxon>
        <taxon>Sphagnum</taxon>
    </lineage>
</organism>
<keyword evidence="2" id="KW-1185">Reference proteome</keyword>
<sequence>MALEKISTRATTLVETSLRSDLAVGCYELPKSQDSRRDNFGTPTWESREKEPFGCSLHGVTQGEPLTGREATAPSIIRKIEKVQGGEQAPRNGSLALPKDAAVKPFSPKGKLNAILIFLGPILARRSNGLPGGHAHLRRSLPRLEQDPFEGVLAIKVPSASFGP</sequence>
<reference evidence="1" key="1">
    <citation type="submission" date="2024-02" db="EMBL/GenBank/DDBJ databases">
        <authorList>
            <consortium name="ELIXIR-Norway"/>
            <consortium name="Elixir Norway"/>
        </authorList>
    </citation>
    <scope>NUCLEOTIDE SEQUENCE</scope>
</reference>
<evidence type="ECO:0000313" key="1">
    <source>
        <dbReference type="EMBL" id="CAK9274909.1"/>
    </source>
</evidence>
<dbReference type="EMBL" id="OZ020101">
    <property type="protein sequence ID" value="CAK9274909.1"/>
    <property type="molecule type" value="Genomic_DNA"/>
</dbReference>
<dbReference type="Proteomes" id="UP001497444">
    <property type="component" value="Chromosome 6"/>
</dbReference>
<accession>A0ABP0X731</accession>
<gene>
    <name evidence="1" type="ORF">CSSPJE1EN1_LOCUS20387</name>
</gene>
<protein>
    <submittedName>
        <fullName evidence="1">Uncharacterized protein</fullName>
    </submittedName>
</protein>
<evidence type="ECO:0000313" key="2">
    <source>
        <dbReference type="Proteomes" id="UP001497444"/>
    </source>
</evidence>
<name>A0ABP0X731_9BRYO</name>
<proteinExistence type="predicted"/>